<dbReference type="InterPro" id="IPR041720">
    <property type="entry name" value="FbaB-like"/>
</dbReference>
<sequence length="262" mass="26971">MPVNDSFARRIRLQHLYRRDSTGLVIVPLDHPVSVGPAAHSGRLDRLIGEIADNGADAVVLHKGSVRQVRPRWFRSMSLVVHLSASTGLAGDPDAKYLVCGVEEALRLGAHGVSVHVNVGSATEARQIADLAAVADACERWGVPLLAMVYARGPAVVDGRAPDVVAHAVTVAAELGADLVKTALPDSAAEVAAIVGTCPVPVVAAGGGSADPEDTFRHLLTAVHGGAGGVAAGRLVFTADDPGARVRRLAALVSDRTAAVAR</sequence>
<evidence type="ECO:0000313" key="2">
    <source>
        <dbReference type="Proteomes" id="UP001501676"/>
    </source>
</evidence>
<dbReference type="NCBIfam" id="NF005556">
    <property type="entry name" value="PRK07226.1"/>
    <property type="match status" value="1"/>
</dbReference>
<dbReference type="Proteomes" id="UP001501676">
    <property type="component" value="Unassembled WGS sequence"/>
</dbReference>
<dbReference type="PANTHER" id="PTHR47916:SF1">
    <property type="entry name" value="3-HYDROXY-5-PHOSPHONOOXYPENTANE-2,4-DIONE THIOLASE"/>
    <property type="match status" value="1"/>
</dbReference>
<dbReference type="Gene3D" id="3.20.20.70">
    <property type="entry name" value="Aldolase class I"/>
    <property type="match status" value="1"/>
</dbReference>
<dbReference type="InterPro" id="IPR050456">
    <property type="entry name" value="DeoC/FbaB_aldolase"/>
</dbReference>
<dbReference type="InterPro" id="IPR013785">
    <property type="entry name" value="Aldolase_TIM"/>
</dbReference>
<gene>
    <name evidence="1" type="ORF">GCM10020369_71280</name>
</gene>
<proteinExistence type="predicted"/>
<name>A0ABP6TAG4_9ACTN</name>
<dbReference type="SMART" id="SM01133">
    <property type="entry name" value="DeoC"/>
    <property type="match status" value="1"/>
</dbReference>
<protein>
    <submittedName>
        <fullName evidence="1">2-amino-3,7-dideoxy-D-threo-hept-6-ulosonate synthase</fullName>
    </submittedName>
</protein>
<dbReference type="PIRSF" id="PIRSF038992">
    <property type="entry name" value="Aldolase_Ia"/>
    <property type="match status" value="1"/>
</dbReference>
<comment type="caution">
    <text evidence="1">The sequence shown here is derived from an EMBL/GenBank/DDBJ whole genome shotgun (WGS) entry which is preliminary data.</text>
</comment>
<dbReference type="RefSeq" id="WP_345732689.1">
    <property type="nucleotide sequence ID" value="NZ_BAAAYN010000052.1"/>
</dbReference>
<dbReference type="SUPFAM" id="SSF51569">
    <property type="entry name" value="Aldolase"/>
    <property type="match status" value="1"/>
</dbReference>
<evidence type="ECO:0000313" key="1">
    <source>
        <dbReference type="EMBL" id="GAA3396040.1"/>
    </source>
</evidence>
<dbReference type="PANTHER" id="PTHR47916">
    <property type="entry name" value="FRUCTOSE-BISPHOSPHATE ALDOLASE CLASS 1"/>
    <property type="match status" value="1"/>
</dbReference>
<accession>A0ABP6TAG4</accession>
<keyword evidence="2" id="KW-1185">Reference proteome</keyword>
<dbReference type="EMBL" id="BAAAYN010000052">
    <property type="protein sequence ID" value="GAA3396040.1"/>
    <property type="molecule type" value="Genomic_DNA"/>
</dbReference>
<dbReference type="Pfam" id="PF01791">
    <property type="entry name" value="DeoC"/>
    <property type="match status" value="1"/>
</dbReference>
<dbReference type="InterPro" id="IPR002915">
    <property type="entry name" value="DeoC/FbaB/LacD_aldolase"/>
</dbReference>
<organism evidence="1 2">
    <name type="scientific">Cryptosporangium minutisporangium</name>
    <dbReference type="NCBI Taxonomy" id="113569"/>
    <lineage>
        <taxon>Bacteria</taxon>
        <taxon>Bacillati</taxon>
        <taxon>Actinomycetota</taxon>
        <taxon>Actinomycetes</taxon>
        <taxon>Cryptosporangiales</taxon>
        <taxon>Cryptosporangiaceae</taxon>
        <taxon>Cryptosporangium</taxon>
    </lineage>
</organism>
<reference evidence="2" key="1">
    <citation type="journal article" date="2019" name="Int. J. Syst. Evol. Microbiol.">
        <title>The Global Catalogue of Microorganisms (GCM) 10K type strain sequencing project: providing services to taxonomists for standard genome sequencing and annotation.</title>
        <authorList>
            <consortium name="The Broad Institute Genomics Platform"/>
            <consortium name="The Broad Institute Genome Sequencing Center for Infectious Disease"/>
            <person name="Wu L."/>
            <person name="Ma J."/>
        </authorList>
    </citation>
    <scope>NUCLEOTIDE SEQUENCE [LARGE SCALE GENOMIC DNA]</scope>
    <source>
        <strain evidence="2">JCM 9458</strain>
    </source>
</reference>